<dbReference type="EMBL" id="CP003190">
    <property type="protein sequence ID" value="AGL85567.1"/>
    <property type="molecule type" value="Genomic_DNA"/>
</dbReference>
<evidence type="ECO:0008006" key="3">
    <source>
        <dbReference type="Google" id="ProtNLM"/>
    </source>
</evidence>
<evidence type="ECO:0000313" key="2">
    <source>
        <dbReference type="Proteomes" id="UP000013940"/>
    </source>
</evidence>
<dbReference type="GeneID" id="57476792"/>
<accession>A0A2C9EPJ8</accession>
<gene>
    <name evidence="1" type="ORF">PFLCHA0_c38010</name>
</gene>
<dbReference type="RefSeq" id="WP_015636165.1">
    <property type="nucleotide sequence ID" value="NC_021237.1"/>
</dbReference>
<dbReference type="InterPro" id="IPR014918">
    <property type="entry name" value="Phage_tail_3"/>
</dbReference>
<dbReference type="eggNOG" id="COG5492">
    <property type="taxonomic scope" value="Bacteria"/>
</dbReference>
<dbReference type="KEGG" id="pprc:PFLCHA0_c38010"/>
<reference evidence="2" key="1">
    <citation type="journal article" date="2014" name="Genome Announc.">
        <title>Full-genome sequence of the plant growth-promoting bacterium Pseudomonas protegens CHA0.</title>
        <authorList>
            <person name="Jousset A."/>
            <person name="Schuldes J."/>
            <person name="Keel C."/>
            <person name="Maurhofer M."/>
            <person name="Daniel R."/>
            <person name="Scheu S."/>
            <person name="Thuermer A."/>
        </authorList>
    </citation>
    <scope>NUCLEOTIDE SEQUENCE [LARGE SCALE GENOMIC DNA]</scope>
    <source>
        <strain evidence="2">DSM 19095 / LMG 27888 / CFBP 6595 / CHA0</strain>
    </source>
</reference>
<organism evidence="1 2">
    <name type="scientific">Pseudomonas protegens (strain DSM 19095 / LMG 27888 / CFBP 6595 / CHA0)</name>
    <dbReference type="NCBI Taxonomy" id="1124983"/>
    <lineage>
        <taxon>Bacteria</taxon>
        <taxon>Pseudomonadati</taxon>
        <taxon>Pseudomonadota</taxon>
        <taxon>Gammaproteobacteria</taxon>
        <taxon>Pseudomonadales</taxon>
        <taxon>Pseudomonadaceae</taxon>
        <taxon>Pseudomonas</taxon>
    </lineage>
</organism>
<proteinExistence type="predicted"/>
<dbReference type="HOGENOM" id="CLU_077899_0_1_6"/>
<dbReference type="Pfam" id="PF08813">
    <property type="entry name" value="Phage_tail_3"/>
    <property type="match status" value="1"/>
</dbReference>
<dbReference type="AlphaFoldDB" id="A0A2C9EPJ8"/>
<sequence>MGYKIPNGGTFHHAATYATALAFTAISNATEAVATVTNADLDVGDIVLLTSGWSRLDNKVVRVKAATESAITLEGIDTSNTELFPAGNGAGTMKKVLTWVQIPQVNDLAFSGGEQNYIDVVFLEDDQGKQIPTDKSAASLVLTIADDPAQPFNAVLMSADAGKQVHAARLDLPGNDTLLYGAYTSFSKQPAVSRNNLLTRTVNLALQSEPTRYLTSV</sequence>
<dbReference type="Proteomes" id="UP000013940">
    <property type="component" value="Chromosome"/>
</dbReference>
<name>A0A2C9EPJ8_PSEPH</name>
<dbReference type="Gene3D" id="4.10.410.40">
    <property type="match status" value="1"/>
</dbReference>
<protein>
    <recommendedName>
        <fullName evidence="3">Phage tail protein</fullName>
    </recommendedName>
</protein>
<evidence type="ECO:0000313" key="1">
    <source>
        <dbReference type="EMBL" id="AGL85567.1"/>
    </source>
</evidence>